<dbReference type="GO" id="GO:0005737">
    <property type="term" value="C:cytoplasm"/>
    <property type="evidence" value="ECO:0007669"/>
    <property type="project" value="TreeGrafter"/>
</dbReference>
<dbReference type="PANTHER" id="PTHR45663:SF11">
    <property type="entry name" value="GEO12009P1"/>
    <property type="match status" value="1"/>
</dbReference>
<feature type="domain" description="Thioredoxin" evidence="1">
    <location>
        <begin position="33"/>
        <end position="121"/>
    </location>
</feature>
<name>A0A8S1WQW4_PAROT</name>
<dbReference type="OrthoDB" id="2121326at2759"/>
<dbReference type="GO" id="GO:0015035">
    <property type="term" value="F:protein-disulfide reductase activity"/>
    <property type="evidence" value="ECO:0007669"/>
    <property type="project" value="TreeGrafter"/>
</dbReference>
<dbReference type="InterPro" id="IPR013766">
    <property type="entry name" value="Thioredoxin_domain"/>
</dbReference>
<dbReference type="OMA" id="FVMEAND"/>
<dbReference type="AlphaFoldDB" id="A0A8S1WQW4"/>
<evidence type="ECO:0000313" key="2">
    <source>
        <dbReference type="EMBL" id="CAD8192408.1"/>
    </source>
</evidence>
<evidence type="ECO:0000313" key="3">
    <source>
        <dbReference type="Proteomes" id="UP000683925"/>
    </source>
</evidence>
<evidence type="ECO:0000259" key="1">
    <source>
        <dbReference type="Pfam" id="PF00085"/>
    </source>
</evidence>
<comment type="caution">
    <text evidence="2">The sequence shown here is derived from an EMBL/GenBank/DDBJ whole genome shotgun (WGS) entry which is preliminary data.</text>
</comment>
<sequence length="312" mass="37330">MLKRIVNWFPRFSYQFGGVQKFVMEANDLQEIEKLSEERMIFLNCYASWSSECKEFNKTLLGHLRQYENLGTLLNVDIDKNEEIKQQLQIQSIPFVALVYKNSFVDIYQKNQNLENFIASVDRLSKEITGEDVRDKIIMELNQHSFKENAHELIKLSASSLENEKLKQHYDRFRLYQVKGHVLLGEFDKAEALFKQIETKSGDQEFNQLYQEIREFYKMIREWHELPQTIKEELQELDKRPDDLNLRFQISENAISNRKYDLAIDLLLDLVRIERNWEGRKAQRRLQQIFSELGSQNERVIRGRHELAQLLY</sequence>
<reference evidence="2" key="1">
    <citation type="submission" date="2021-01" db="EMBL/GenBank/DDBJ databases">
        <authorList>
            <consortium name="Genoscope - CEA"/>
            <person name="William W."/>
        </authorList>
    </citation>
    <scope>NUCLEOTIDE SEQUENCE</scope>
</reference>
<keyword evidence="3" id="KW-1185">Reference proteome</keyword>
<dbReference type="Pfam" id="PF00085">
    <property type="entry name" value="Thioredoxin"/>
    <property type="match status" value="1"/>
</dbReference>
<proteinExistence type="predicted"/>
<organism evidence="2 3">
    <name type="scientific">Paramecium octaurelia</name>
    <dbReference type="NCBI Taxonomy" id="43137"/>
    <lineage>
        <taxon>Eukaryota</taxon>
        <taxon>Sar</taxon>
        <taxon>Alveolata</taxon>
        <taxon>Ciliophora</taxon>
        <taxon>Intramacronucleata</taxon>
        <taxon>Oligohymenophorea</taxon>
        <taxon>Peniculida</taxon>
        <taxon>Parameciidae</taxon>
        <taxon>Paramecium</taxon>
    </lineage>
</organism>
<dbReference type="Pfam" id="PF14561">
    <property type="entry name" value="TPR_20"/>
    <property type="match status" value="1"/>
</dbReference>
<dbReference type="PANTHER" id="PTHR45663">
    <property type="entry name" value="GEO12009P1"/>
    <property type="match status" value="1"/>
</dbReference>
<dbReference type="EMBL" id="CAJJDP010000102">
    <property type="protein sequence ID" value="CAD8192408.1"/>
    <property type="molecule type" value="Genomic_DNA"/>
</dbReference>
<gene>
    <name evidence="2" type="ORF">POCTA_138.1.T1020048</name>
</gene>
<accession>A0A8S1WQW4</accession>
<dbReference type="Proteomes" id="UP000683925">
    <property type="component" value="Unassembled WGS sequence"/>
</dbReference>
<protein>
    <recommendedName>
        <fullName evidence="1">Thioredoxin domain-containing protein</fullName>
    </recommendedName>
</protein>